<comment type="caution">
    <text evidence="1">The sequence shown here is derived from an EMBL/GenBank/DDBJ whole genome shotgun (WGS) entry which is preliminary data.</text>
</comment>
<reference evidence="1" key="1">
    <citation type="journal article" date="2015" name="Nature">
        <title>Complex archaea that bridge the gap between prokaryotes and eukaryotes.</title>
        <authorList>
            <person name="Spang A."/>
            <person name="Saw J.H."/>
            <person name="Jorgensen S.L."/>
            <person name="Zaremba-Niedzwiedzka K."/>
            <person name="Martijn J."/>
            <person name="Lind A.E."/>
            <person name="van Eijk R."/>
            <person name="Schleper C."/>
            <person name="Guy L."/>
            <person name="Ettema T.J."/>
        </authorList>
    </citation>
    <scope>NUCLEOTIDE SEQUENCE</scope>
</reference>
<proteinExistence type="predicted"/>
<evidence type="ECO:0000313" key="1">
    <source>
        <dbReference type="EMBL" id="KKK82590.1"/>
    </source>
</evidence>
<organism evidence="1">
    <name type="scientific">marine sediment metagenome</name>
    <dbReference type="NCBI Taxonomy" id="412755"/>
    <lineage>
        <taxon>unclassified sequences</taxon>
        <taxon>metagenomes</taxon>
        <taxon>ecological metagenomes</taxon>
    </lineage>
</organism>
<dbReference type="AlphaFoldDB" id="A0A0F8Z9D4"/>
<gene>
    <name evidence="1" type="ORF">LCGC14_2801850</name>
</gene>
<name>A0A0F8Z9D4_9ZZZZ</name>
<sequence>MTQEGRLTRGKENYEAGVFLDNSETLEYVASLKPKAAEVKTDSKKEDKEKK</sequence>
<protein>
    <submittedName>
        <fullName evidence="1">Uncharacterized protein</fullName>
    </submittedName>
</protein>
<dbReference type="EMBL" id="LAZR01052599">
    <property type="protein sequence ID" value="KKK82590.1"/>
    <property type="molecule type" value="Genomic_DNA"/>
</dbReference>
<accession>A0A0F8Z9D4</accession>